<evidence type="ECO:0000256" key="7">
    <source>
        <dbReference type="ARBA" id="ARBA00023295"/>
    </source>
</evidence>
<feature type="domain" description="Glycoside hydrolase family 31 N-terminal" evidence="12">
    <location>
        <begin position="201"/>
        <end position="268"/>
    </location>
</feature>
<dbReference type="SUPFAM" id="SSF51011">
    <property type="entry name" value="Glycosyl hydrolase domain"/>
    <property type="match status" value="1"/>
</dbReference>
<dbReference type="CDD" id="cd14752">
    <property type="entry name" value="GH31_N"/>
    <property type="match status" value="1"/>
</dbReference>
<dbReference type="PROSITE" id="PS00707">
    <property type="entry name" value="GLYCOSYL_HYDROL_F31_2"/>
    <property type="match status" value="1"/>
</dbReference>
<dbReference type="OrthoDB" id="5839090at2759"/>
<dbReference type="InterPro" id="IPR000322">
    <property type="entry name" value="Glyco_hydro_31_TIM"/>
</dbReference>
<evidence type="ECO:0000256" key="3">
    <source>
        <dbReference type="ARBA" id="ARBA00012741"/>
    </source>
</evidence>
<evidence type="ECO:0000256" key="6">
    <source>
        <dbReference type="ARBA" id="ARBA00023180"/>
    </source>
</evidence>
<dbReference type="AlphaFoldDB" id="A0A6A5URM3"/>
<dbReference type="InterPro" id="IPR030458">
    <property type="entry name" value="Glyco_hydro_31_AS"/>
</dbReference>
<keyword evidence="7 9" id="KW-0326">Glycosidase</keyword>
<dbReference type="CDD" id="cd06602">
    <property type="entry name" value="GH31_MGAM_SI_GAA"/>
    <property type="match status" value="1"/>
</dbReference>
<dbReference type="EMBL" id="ML976743">
    <property type="protein sequence ID" value="KAF1966619.1"/>
    <property type="molecule type" value="Genomic_DNA"/>
</dbReference>
<evidence type="ECO:0000256" key="10">
    <source>
        <dbReference type="SAM" id="MobiDB-lite"/>
    </source>
</evidence>
<dbReference type="GO" id="GO:0004558">
    <property type="term" value="F:alpha-1,4-glucosidase activity"/>
    <property type="evidence" value="ECO:0007669"/>
    <property type="project" value="UniProtKB-EC"/>
</dbReference>
<dbReference type="InterPro" id="IPR025887">
    <property type="entry name" value="Glyco_hydro_31_N_dom"/>
</dbReference>
<evidence type="ECO:0000256" key="2">
    <source>
        <dbReference type="ARBA" id="ARBA00007806"/>
    </source>
</evidence>
<keyword evidence="4" id="KW-0732">Signal</keyword>
<evidence type="ECO:0000256" key="4">
    <source>
        <dbReference type="ARBA" id="ARBA00022729"/>
    </source>
</evidence>
<dbReference type="Pfam" id="PF13802">
    <property type="entry name" value="Gal_mutarotas_2"/>
    <property type="match status" value="1"/>
</dbReference>
<evidence type="ECO:0000256" key="5">
    <source>
        <dbReference type="ARBA" id="ARBA00022801"/>
    </source>
</evidence>
<feature type="domain" description="Glycosyl hydrolase family 31 C-terminal" evidence="13">
    <location>
        <begin position="795"/>
        <end position="886"/>
    </location>
</feature>
<dbReference type="Gene3D" id="2.60.40.1180">
    <property type="entry name" value="Golgi alpha-mannosidase II"/>
    <property type="match status" value="2"/>
</dbReference>
<evidence type="ECO:0000313" key="15">
    <source>
        <dbReference type="Proteomes" id="UP000800036"/>
    </source>
</evidence>
<dbReference type="Proteomes" id="UP000800036">
    <property type="component" value="Unassembled WGS sequence"/>
</dbReference>
<dbReference type="Pfam" id="PF01055">
    <property type="entry name" value="Glyco_hydro_31_2nd"/>
    <property type="match status" value="1"/>
</dbReference>
<feature type="domain" description="Glycoside hydrolase family 31 TIM barrel" evidence="11">
    <location>
        <begin position="360"/>
        <end position="787"/>
    </location>
</feature>
<comment type="similarity">
    <text evidence="2 9">Belongs to the glycosyl hydrolase 31 family.</text>
</comment>
<dbReference type="Gene3D" id="3.20.20.80">
    <property type="entry name" value="Glycosidases"/>
    <property type="match status" value="2"/>
</dbReference>
<proteinExistence type="inferred from homology"/>
<dbReference type="InterPro" id="IPR048395">
    <property type="entry name" value="Glyco_hydro_31_C"/>
</dbReference>
<dbReference type="EC" id="3.2.1.20" evidence="3"/>
<dbReference type="InterPro" id="IPR030459">
    <property type="entry name" value="Glyco_hydro_31_CS"/>
</dbReference>
<evidence type="ECO:0000259" key="11">
    <source>
        <dbReference type="Pfam" id="PF01055"/>
    </source>
</evidence>
<dbReference type="InterPro" id="IPR017853">
    <property type="entry name" value="GH"/>
</dbReference>
<gene>
    <name evidence="14" type="ORF">BU23DRAFT_486127</name>
</gene>
<keyword evidence="6" id="KW-0325">Glycoprotein</keyword>
<feature type="compositionally biased region" description="Polar residues" evidence="10">
    <location>
        <begin position="597"/>
        <end position="612"/>
    </location>
</feature>
<dbReference type="GO" id="GO:0030246">
    <property type="term" value="F:carbohydrate binding"/>
    <property type="evidence" value="ECO:0007669"/>
    <property type="project" value="InterPro"/>
</dbReference>
<organism evidence="14 15">
    <name type="scientific">Bimuria novae-zelandiae CBS 107.79</name>
    <dbReference type="NCBI Taxonomy" id="1447943"/>
    <lineage>
        <taxon>Eukaryota</taxon>
        <taxon>Fungi</taxon>
        <taxon>Dikarya</taxon>
        <taxon>Ascomycota</taxon>
        <taxon>Pezizomycotina</taxon>
        <taxon>Dothideomycetes</taxon>
        <taxon>Pleosporomycetidae</taxon>
        <taxon>Pleosporales</taxon>
        <taxon>Massarineae</taxon>
        <taxon>Didymosphaeriaceae</taxon>
        <taxon>Bimuria</taxon>
    </lineage>
</organism>
<dbReference type="FunFam" id="2.60.40.1180:FF:000001">
    <property type="entry name" value="Maltase-glucoamylase, intestinal"/>
    <property type="match status" value="1"/>
</dbReference>
<dbReference type="PANTHER" id="PTHR22762:SF133">
    <property type="entry name" value="P-TYPE DOMAIN-CONTAINING PROTEIN"/>
    <property type="match status" value="1"/>
</dbReference>
<dbReference type="PANTHER" id="PTHR22762">
    <property type="entry name" value="ALPHA-GLUCOSIDASE"/>
    <property type="match status" value="1"/>
</dbReference>
<accession>A0A6A5URM3</accession>
<dbReference type="Pfam" id="PF21365">
    <property type="entry name" value="Glyco_hydro_31_3rd"/>
    <property type="match status" value="1"/>
</dbReference>
<protein>
    <recommendedName>
        <fullName evidence="3">alpha-glucosidase</fullName>
        <ecNumber evidence="3">3.2.1.20</ecNumber>
    </recommendedName>
    <alternativeName>
        <fullName evidence="8">Maltase</fullName>
    </alternativeName>
</protein>
<feature type="region of interest" description="Disordered" evidence="10">
    <location>
        <begin position="584"/>
        <end position="612"/>
    </location>
</feature>
<comment type="catalytic activity">
    <reaction evidence="1">
        <text>Hydrolysis of terminal, non-reducing (1-&gt;4)-linked alpha-D-glucose residues with release of alpha-D-glucose.</text>
        <dbReference type="EC" id="3.2.1.20"/>
    </reaction>
</comment>
<reference evidence="14" key="1">
    <citation type="journal article" date="2020" name="Stud. Mycol.">
        <title>101 Dothideomycetes genomes: a test case for predicting lifestyles and emergence of pathogens.</title>
        <authorList>
            <person name="Haridas S."/>
            <person name="Albert R."/>
            <person name="Binder M."/>
            <person name="Bloem J."/>
            <person name="Labutti K."/>
            <person name="Salamov A."/>
            <person name="Andreopoulos B."/>
            <person name="Baker S."/>
            <person name="Barry K."/>
            <person name="Bills G."/>
            <person name="Bluhm B."/>
            <person name="Cannon C."/>
            <person name="Castanera R."/>
            <person name="Culley D."/>
            <person name="Daum C."/>
            <person name="Ezra D."/>
            <person name="Gonzalez J."/>
            <person name="Henrissat B."/>
            <person name="Kuo A."/>
            <person name="Liang C."/>
            <person name="Lipzen A."/>
            <person name="Lutzoni F."/>
            <person name="Magnuson J."/>
            <person name="Mondo S."/>
            <person name="Nolan M."/>
            <person name="Ohm R."/>
            <person name="Pangilinan J."/>
            <person name="Park H.-J."/>
            <person name="Ramirez L."/>
            <person name="Alfaro M."/>
            <person name="Sun H."/>
            <person name="Tritt A."/>
            <person name="Yoshinaga Y."/>
            <person name="Zwiers L.-H."/>
            <person name="Turgeon B."/>
            <person name="Goodwin S."/>
            <person name="Spatafora J."/>
            <person name="Crous P."/>
            <person name="Grigoriev I."/>
        </authorList>
    </citation>
    <scope>NUCLEOTIDE SEQUENCE</scope>
    <source>
        <strain evidence="14">CBS 107.79</strain>
    </source>
</reference>
<dbReference type="FunFam" id="3.20.20.80:FF:000138">
    <property type="entry name" value="Putative alpha-glucosidase AgdA"/>
    <property type="match status" value="1"/>
</dbReference>
<dbReference type="PROSITE" id="PS00129">
    <property type="entry name" value="GLYCOSYL_HYDROL_F31_1"/>
    <property type="match status" value="1"/>
</dbReference>
<dbReference type="SUPFAM" id="SSF51445">
    <property type="entry name" value="(Trans)glycosidases"/>
    <property type="match status" value="1"/>
</dbReference>
<sequence>MAPTSFFKRALPLFSFQALTHGQQSINLANGLGASASPRPSPSVNTVTINGTPTTFRDIFTMPASVDVGADLLPYIDDPEAVDAQTVCPGYKASQVEESDHGLTAVLTLAGKPCNVYGNDVEVLNLKVEYQSANRLAINISPANIDASKSSWYIVPEELIPRPKGESSAGDTDLEFDWNDEPSFWFSVTRHSTGDVIFSSENTKLVFEDQFVEFVSHLPEDYNLYGLGERIHDFRLNRNLSATMYAADAGDPIDRNIYGHQPFYLETRYFETDEQGRKKLVKKSQLNEGAYGTGQHHQRSSYESYSHGVYLRNLHGQEPQLSSDRITWRTIGGSIDLFFYDGPTQPEVTKQYLKSLDALPAMQQYFSFGYHQCRWGYHNWTELREVVETFRAFDIPLETIWVDIDYMDQYRDFTLDPVTFPLSGVKEFFDYLHSNNQHFVPIVDSAIYIPNPQNASDAYDTYTRGNETGSFLNNPDGSQYIGAVWPGYTVFPDWLSANGQAWWVKELVDWYKEVPFSGIWIDMSEVSSFCVGSCGTGNITMNPVHPPFSLPGEEGNKIFDFPEGFNVTNATEAASASSASSSQASKIGATAVPPPSTTSYLKTTQTPGTRNVNHPPFVINNVQGDLAVHAVSPNATHANGVQEYDVHSIFGHQILNATYQGLLSVFPGKRPFIIGRSTTTGSGKWSGHWGGDNASKWYYMYFSISQALHFSLFGIPMFGVDTCGFNGNTDYELCARWMQLSAFFPFYRNHNVLSALSQEPYRWASVAASAKSAMQIRYSLLPYLYTLFYEAHTTGSTVMRALAWEFPNEPLLADVGTQFMLGANILVTPVLEPQVDTVKGVFPGIGDGQTWYDWYTGARVDAQAGVNTSISAPLGHIPVFLRGGSVTPLQEPGYTTTASRKNPWGLTVALDGEGKASGWLYVDDGESIEQEATLEVSFEARDGKLEVEVEGAYKDTNVLGNVTVLGVFGGVGDVELGGKKVDRKNVEYDEAMGVLKITGLNHLTKGGAWKCGFTLSWSA</sequence>
<evidence type="ECO:0000259" key="12">
    <source>
        <dbReference type="Pfam" id="PF13802"/>
    </source>
</evidence>
<evidence type="ECO:0000256" key="9">
    <source>
        <dbReference type="RuleBase" id="RU361185"/>
    </source>
</evidence>
<evidence type="ECO:0000259" key="13">
    <source>
        <dbReference type="Pfam" id="PF21365"/>
    </source>
</evidence>
<dbReference type="Gene3D" id="2.60.40.1760">
    <property type="entry name" value="glycosyl hydrolase (family 31)"/>
    <property type="match status" value="1"/>
</dbReference>
<evidence type="ECO:0000313" key="14">
    <source>
        <dbReference type="EMBL" id="KAF1966619.1"/>
    </source>
</evidence>
<evidence type="ECO:0000256" key="1">
    <source>
        <dbReference type="ARBA" id="ARBA00001657"/>
    </source>
</evidence>
<dbReference type="InterPro" id="IPR011013">
    <property type="entry name" value="Gal_mutarotase_sf_dom"/>
</dbReference>
<name>A0A6A5URM3_9PLEO</name>
<dbReference type="InterPro" id="IPR013780">
    <property type="entry name" value="Glyco_hydro_b"/>
</dbReference>
<dbReference type="SUPFAM" id="SSF74650">
    <property type="entry name" value="Galactose mutarotase-like"/>
    <property type="match status" value="1"/>
</dbReference>
<dbReference type="GO" id="GO:0005975">
    <property type="term" value="P:carbohydrate metabolic process"/>
    <property type="evidence" value="ECO:0007669"/>
    <property type="project" value="InterPro"/>
</dbReference>
<keyword evidence="5 9" id="KW-0378">Hydrolase</keyword>
<keyword evidence="15" id="KW-1185">Reference proteome</keyword>
<evidence type="ECO:0000256" key="8">
    <source>
        <dbReference type="ARBA" id="ARBA00041343"/>
    </source>
</evidence>